<accession>A0ABQ3R3H4</accession>
<sequence length="278" mass="29275">MSAPTTAQWLRAAVDRVAVGSPRLGAHWARRTIQRLRRTSRRARTWVGEASGFDKAFRLALLAAAVWILRKVGVRLGGWAYHRIESGAWWWLLAACSTVWIAAAYRAGRADWQPAPVPAPADVVPGGDDAAEAKQAPSEPAVEQVPASAGPPPVSPVALIAAVRDIGTPHAQLVPLAEHLGTTTEAVRTAAAGMGWPVKDVRMKGRSSAAGLRGDEVPSLPPVDPSSGVVGAGQPADDNDDDSGEEGPGEGVRVVRTDGGLIVYDLADTHRRRGTVRA</sequence>
<keyword evidence="3" id="KW-1185">Reference proteome</keyword>
<feature type="region of interest" description="Disordered" evidence="1">
    <location>
        <begin position="207"/>
        <end position="256"/>
    </location>
</feature>
<organism evidence="2 3">
    <name type="scientific">Streptomyces rubradiris</name>
    <name type="common">Streptomyces achromogenes subsp. rubradiris</name>
    <dbReference type="NCBI Taxonomy" id="285531"/>
    <lineage>
        <taxon>Bacteria</taxon>
        <taxon>Bacillati</taxon>
        <taxon>Actinomycetota</taxon>
        <taxon>Actinomycetes</taxon>
        <taxon>Kitasatosporales</taxon>
        <taxon>Streptomycetaceae</taxon>
        <taxon>Streptomyces</taxon>
    </lineage>
</organism>
<evidence type="ECO:0000256" key="1">
    <source>
        <dbReference type="SAM" id="MobiDB-lite"/>
    </source>
</evidence>
<comment type="caution">
    <text evidence="2">The sequence shown here is derived from an EMBL/GenBank/DDBJ whole genome shotgun (WGS) entry which is preliminary data.</text>
</comment>
<name>A0ABQ3R3H4_STRRR</name>
<dbReference type="RefSeq" id="WP_189999696.1">
    <property type="nucleotide sequence ID" value="NZ_BNCB01000032.1"/>
</dbReference>
<feature type="compositionally biased region" description="Acidic residues" evidence="1">
    <location>
        <begin position="237"/>
        <end position="248"/>
    </location>
</feature>
<evidence type="ECO:0000313" key="2">
    <source>
        <dbReference type="EMBL" id="GHI50408.1"/>
    </source>
</evidence>
<dbReference type="EMBL" id="BNEA01000001">
    <property type="protein sequence ID" value="GHI50408.1"/>
    <property type="molecule type" value="Genomic_DNA"/>
</dbReference>
<proteinExistence type="predicted"/>
<reference evidence="3" key="1">
    <citation type="submission" date="2023-07" db="EMBL/GenBank/DDBJ databases">
        <title>Whole genome shotgun sequence of Streptomyces achromogenes subsp. rubradiris NBRC 14000.</title>
        <authorList>
            <person name="Komaki H."/>
            <person name="Tamura T."/>
        </authorList>
    </citation>
    <scope>NUCLEOTIDE SEQUENCE [LARGE SCALE GENOMIC DNA]</scope>
    <source>
        <strain evidence="3">NBRC 14000</strain>
    </source>
</reference>
<gene>
    <name evidence="2" type="ORF">Srubr_02540</name>
</gene>
<evidence type="ECO:0000313" key="3">
    <source>
        <dbReference type="Proteomes" id="UP000646738"/>
    </source>
</evidence>
<feature type="region of interest" description="Disordered" evidence="1">
    <location>
        <begin position="118"/>
        <end position="150"/>
    </location>
</feature>
<protein>
    <submittedName>
        <fullName evidence="2">Uncharacterized protein</fullName>
    </submittedName>
</protein>
<dbReference type="Proteomes" id="UP000646738">
    <property type="component" value="Unassembled WGS sequence"/>
</dbReference>